<keyword evidence="5" id="KW-0564">Palmitate</keyword>
<evidence type="ECO:0000256" key="1">
    <source>
        <dbReference type="ARBA" id="ARBA00004442"/>
    </source>
</evidence>
<keyword evidence="4" id="KW-0472">Membrane</keyword>
<dbReference type="InterPro" id="IPR050330">
    <property type="entry name" value="Bact_OuterMem_StrucFunc"/>
</dbReference>
<dbReference type="Gene3D" id="3.30.1330.60">
    <property type="entry name" value="OmpA-like domain"/>
    <property type="match status" value="1"/>
</dbReference>
<evidence type="ECO:0000256" key="7">
    <source>
        <dbReference type="ARBA" id="ARBA00023288"/>
    </source>
</evidence>
<dbReference type="PROSITE" id="PS51257">
    <property type="entry name" value="PROKAR_LIPOPROTEIN"/>
    <property type="match status" value="1"/>
</dbReference>
<keyword evidence="7 10" id="KW-0449">Lipoprotein</keyword>
<keyword evidence="8" id="KW-0131">Cell cycle</keyword>
<protein>
    <submittedName>
        <fullName evidence="10">Tol-Pal system peptidoglycan-associated lipoprotein PAL</fullName>
    </submittedName>
</protein>
<dbReference type="InterPro" id="IPR039001">
    <property type="entry name" value="Pal"/>
</dbReference>
<keyword evidence="3" id="KW-0732">Signal</keyword>
<dbReference type="SUPFAM" id="SSF103088">
    <property type="entry name" value="OmpA-like"/>
    <property type="match status" value="1"/>
</dbReference>
<evidence type="ECO:0000256" key="3">
    <source>
        <dbReference type="ARBA" id="ARBA00022729"/>
    </source>
</evidence>
<dbReference type="PANTHER" id="PTHR30329">
    <property type="entry name" value="STATOR ELEMENT OF FLAGELLAR MOTOR COMPLEX"/>
    <property type="match status" value="1"/>
</dbReference>
<dbReference type="PROSITE" id="PS01068">
    <property type="entry name" value="OMPA_1"/>
    <property type="match status" value="1"/>
</dbReference>
<dbReference type="PROSITE" id="PS51123">
    <property type="entry name" value="OMPA_2"/>
    <property type="match status" value="1"/>
</dbReference>
<dbReference type="Pfam" id="PF00691">
    <property type="entry name" value="OmpA"/>
    <property type="match status" value="1"/>
</dbReference>
<sequence>MKYLLLGFLLVGVSGLVGCSSTGDTATDEVDPDLIVVEEKTEDLVESEATISAATRSDAADSVKIAAPEKKAAYLGHPLDNPESPLVRKVVYFEFDQSAISDEDKVTLNAHADYLIGNPGAHIRLEGHADERGTREYNVALGERRAGGVNRYLILKGVAASQLDMISYGEERPAKLGHEERSWSLNRRVELVYTKR</sequence>
<evidence type="ECO:0000256" key="6">
    <source>
        <dbReference type="ARBA" id="ARBA00023237"/>
    </source>
</evidence>
<dbReference type="GO" id="GO:0009279">
    <property type="term" value="C:cell outer membrane"/>
    <property type="evidence" value="ECO:0007669"/>
    <property type="project" value="UniProtKB-SubCell"/>
</dbReference>
<keyword evidence="6" id="KW-0998">Cell outer membrane</keyword>
<dbReference type="PRINTS" id="PR01021">
    <property type="entry name" value="OMPADOMAIN"/>
</dbReference>
<reference evidence="10" key="1">
    <citation type="submission" date="2018-06" db="EMBL/GenBank/DDBJ databases">
        <authorList>
            <person name="Zhirakovskaya E."/>
        </authorList>
    </citation>
    <scope>NUCLEOTIDE SEQUENCE</scope>
</reference>
<dbReference type="InterPro" id="IPR006665">
    <property type="entry name" value="OmpA-like"/>
</dbReference>
<dbReference type="GO" id="GO:0051301">
    <property type="term" value="P:cell division"/>
    <property type="evidence" value="ECO:0007669"/>
    <property type="project" value="UniProtKB-KW"/>
</dbReference>
<evidence type="ECO:0000256" key="8">
    <source>
        <dbReference type="ARBA" id="ARBA00023306"/>
    </source>
</evidence>
<dbReference type="PANTHER" id="PTHR30329:SF21">
    <property type="entry name" value="LIPOPROTEIN YIAD-RELATED"/>
    <property type="match status" value="1"/>
</dbReference>
<dbReference type="InterPro" id="IPR014169">
    <property type="entry name" value="Pal_lipo_C"/>
</dbReference>
<evidence type="ECO:0000256" key="4">
    <source>
        <dbReference type="ARBA" id="ARBA00023136"/>
    </source>
</evidence>
<feature type="domain" description="OmpA-like" evidence="9">
    <location>
        <begin position="80"/>
        <end position="196"/>
    </location>
</feature>
<organism evidence="10">
    <name type="scientific">hydrothermal vent metagenome</name>
    <dbReference type="NCBI Taxonomy" id="652676"/>
    <lineage>
        <taxon>unclassified sequences</taxon>
        <taxon>metagenomes</taxon>
        <taxon>ecological metagenomes</taxon>
    </lineage>
</organism>
<gene>
    <name evidence="10" type="ORF">MNBD_GAMMA18-2239</name>
</gene>
<dbReference type="AlphaFoldDB" id="A0A3B0ZQ34"/>
<dbReference type="HAMAP" id="MF_02204">
    <property type="entry name" value="Pal"/>
    <property type="match status" value="1"/>
</dbReference>
<name>A0A3B0ZQ34_9ZZZZ</name>
<evidence type="ECO:0000256" key="5">
    <source>
        <dbReference type="ARBA" id="ARBA00023139"/>
    </source>
</evidence>
<keyword evidence="2" id="KW-0132">Cell division</keyword>
<proteinExistence type="inferred from homology"/>
<evidence type="ECO:0000313" key="10">
    <source>
        <dbReference type="EMBL" id="VAW88189.1"/>
    </source>
</evidence>
<evidence type="ECO:0000259" key="9">
    <source>
        <dbReference type="PROSITE" id="PS51123"/>
    </source>
</evidence>
<dbReference type="CDD" id="cd07185">
    <property type="entry name" value="OmpA_C-like"/>
    <property type="match status" value="1"/>
</dbReference>
<dbReference type="InterPro" id="IPR036737">
    <property type="entry name" value="OmpA-like_sf"/>
</dbReference>
<comment type="subcellular location">
    <subcellularLocation>
        <location evidence="1">Cell outer membrane</location>
    </subcellularLocation>
</comment>
<dbReference type="InterPro" id="IPR006690">
    <property type="entry name" value="OMPA-like_CS"/>
</dbReference>
<accession>A0A3B0ZQ34</accession>
<dbReference type="InterPro" id="IPR006664">
    <property type="entry name" value="OMP_bac"/>
</dbReference>
<dbReference type="EMBL" id="UOFP01000211">
    <property type="protein sequence ID" value="VAW88189.1"/>
    <property type="molecule type" value="Genomic_DNA"/>
</dbReference>
<dbReference type="NCBIfam" id="TIGR02802">
    <property type="entry name" value="Pal_lipo"/>
    <property type="match status" value="1"/>
</dbReference>
<evidence type="ECO:0000256" key="2">
    <source>
        <dbReference type="ARBA" id="ARBA00022618"/>
    </source>
</evidence>